<dbReference type="InterPro" id="IPR026591">
    <property type="entry name" value="Sirtuin_cat_small_dom_sf"/>
</dbReference>
<dbReference type="InterPro" id="IPR029035">
    <property type="entry name" value="DHS-like_NAD/FAD-binding_dom"/>
</dbReference>
<dbReference type="GO" id="GO:0005634">
    <property type="term" value="C:nucleus"/>
    <property type="evidence" value="ECO:0007669"/>
    <property type="project" value="TreeGrafter"/>
</dbReference>
<dbReference type="GO" id="GO:0017136">
    <property type="term" value="F:histone deacetylase activity, NAD-dependent"/>
    <property type="evidence" value="ECO:0007669"/>
    <property type="project" value="TreeGrafter"/>
</dbReference>
<dbReference type="Pfam" id="PF02146">
    <property type="entry name" value="SIR2"/>
    <property type="match status" value="1"/>
</dbReference>
<feature type="domain" description="Deacetylase sirtuin-type" evidence="7">
    <location>
        <begin position="1"/>
        <end position="295"/>
    </location>
</feature>
<feature type="non-terminal residue" evidence="8">
    <location>
        <position position="303"/>
    </location>
</feature>
<evidence type="ECO:0000259" key="7">
    <source>
        <dbReference type="PROSITE" id="PS50305"/>
    </source>
</evidence>
<feature type="non-terminal residue" evidence="8">
    <location>
        <position position="1"/>
    </location>
</feature>
<evidence type="ECO:0000256" key="6">
    <source>
        <dbReference type="PROSITE-ProRule" id="PRU00236"/>
    </source>
</evidence>
<evidence type="ECO:0000256" key="3">
    <source>
        <dbReference type="ARBA" id="ARBA00022723"/>
    </source>
</evidence>
<dbReference type="InterPro" id="IPR050134">
    <property type="entry name" value="NAD-dep_sirtuin_deacylases"/>
</dbReference>
<dbReference type="InterPro" id="IPR026590">
    <property type="entry name" value="Ssirtuin_cat_dom"/>
</dbReference>
<comment type="cofactor">
    <cofactor evidence="1">
        <name>Zn(2+)</name>
        <dbReference type="ChEBI" id="CHEBI:29105"/>
    </cofactor>
</comment>
<proteinExistence type="predicted"/>
<dbReference type="PANTHER" id="PTHR11085">
    <property type="entry name" value="NAD-DEPENDENT PROTEIN DEACYLASE SIRTUIN-5, MITOCHONDRIAL-RELATED"/>
    <property type="match status" value="1"/>
</dbReference>
<feature type="active site" description="Proton acceptor" evidence="6">
    <location>
        <position position="142"/>
    </location>
</feature>
<keyword evidence="2" id="KW-0808">Transferase</keyword>
<sequence>KSLKEVAEFIQSKKCQSIVVLAGAGMSVSAGIPDFRSADGLYATLDPNQLTATPLEREAMRRDPTVALDQTLFLQNPLPMLELQREFILGTHDRRWKATLAHRFVELLHAKTGKLVRLYTQNIDGLEDQCALLPRDKVIAVHGSMDRAECARCHTEADFDEFCDCIKRQIKDLSGQDASAPKQSTAIDCNICGYAAMKPSIVLFKSSLPRIFFENLPKDVESADILIIMGTSLRVAPANSLVWRVPRSSLRLLVNREPAGNHLGMSFDEDATRDYFAEGDCDDMLLELMEHLGWVNELKPLLE</sequence>
<accession>A0A8J9S1B8</accession>
<evidence type="ECO:0000256" key="1">
    <source>
        <dbReference type="ARBA" id="ARBA00001947"/>
    </source>
</evidence>
<dbReference type="InterPro" id="IPR003000">
    <property type="entry name" value="Sirtuin"/>
</dbReference>
<evidence type="ECO:0000256" key="5">
    <source>
        <dbReference type="ARBA" id="ARBA00023027"/>
    </source>
</evidence>
<dbReference type="EMBL" id="OU594953">
    <property type="protein sequence ID" value="CAG9279732.1"/>
    <property type="molecule type" value="Genomic_DNA"/>
</dbReference>
<dbReference type="AlphaFoldDB" id="A0A8J9S1B8"/>
<evidence type="ECO:0000256" key="4">
    <source>
        <dbReference type="ARBA" id="ARBA00022833"/>
    </source>
</evidence>
<feature type="binding site" evidence="6">
    <location>
        <position position="192"/>
    </location>
    <ligand>
        <name>Zn(2+)</name>
        <dbReference type="ChEBI" id="CHEBI:29105"/>
    </ligand>
</feature>
<reference evidence="8" key="1">
    <citation type="submission" date="2022-02" db="EMBL/GenBank/DDBJ databases">
        <authorList>
            <person name="Giguere J D."/>
        </authorList>
    </citation>
    <scope>NUCLEOTIDE SEQUENCE</scope>
    <source>
        <strain evidence="8">CCAP 1055/1</strain>
    </source>
</reference>
<dbReference type="PANTHER" id="PTHR11085:SF6">
    <property type="entry name" value="NAD-DEPENDENT PROTEIN DEACETYLASE SIRTUIN-2"/>
    <property type="match status" value="1"/>
</dbReference>
<name>A0A8J9S1B8_PHATR</name>
<dbReference type="PROSITE" id="PS50305">
    <property type="entry name" value="SIRTUIN"/>
    <property type="match status" value="1"/>
</dbReference>
<organism evidence="8">
    <name type="scientific">Phaeodactylum tricornutum</name>
    <name type="common">Diatom</name>
    <dbReference type="NCBI Taxonomy" id="2850"/>
    <lineage>
        <taxon>Eukaryota</taxon>
        <taxon>Sar</taxon>
        <taxon>Stramenopiles</taxon>
        <taxon>Ochrophyta</taxon>
        <taxon>Bacillariophyta</taxon>
        <taxon>Bacillariophyceae</taxon>
        <taxon>Bacillariophycidae</taxon>
        <taxon>Naviculales</taxon>
        <taxon>Phaeodactylaceae</taxon>
        <taxon>Phaeodactylum</taxon>
    </lineage>
</organism>
<dbReference type="Proteomes" id="UP000836788">
    <property type="component" value="Chromosome 12"/>
</dbReference>
<protein>
    <recommendedName>
        <fullName evidence="7">Deacetylase sirtuin-type domain-containing protein</fullName>
    </recommendedName>
</protein>
<evidence type="ECO:0000256" key="2">
    <source>
        <dbReference type="ARBA" id="ARBA00022679"/>
    </source>
</evidence>
<dbReference type="Gene3D" id="3.40.50.1220">
    <property type="entry name" value="TPP-binding domain"/>
    <property type="match status" value="1"/>
</dbReference>
<feature type="binding site" evidence="6">
    <location>
        <position position="150"/>
    </location>
    <ligand>
        <name>Zn(2+)</name>
        <dbReference type="ChEBI" id="CHEBI:29105"/>
    </ligand>
</feature>
<evidence type="ECO:0000313" key="8">
    <source>
        <dbReference type="EMBL" id="CAG9279732.1"/>
    </source>
</evidence>
<feature type="binding site" evidence="6">
    <location>
        <position position="163"/>
    </location>
    <ligand>
        <name>Zn(2+)</name>
        <dbReference type="ChEBI" id="CHEBI:29105"/>
    </ligand>
</feature>
<keyword evidence="3 6" id="KW-0479">Metal-binding</keyword>
<keyword evidence="5" id="KW-0520">NAD</keyword>
<dbReference type="SUPFAM" id="SSF52467">
    <property type="entry name" value="DHS-like NAD/FAD-binding domain"/>
    <property type="match status" value="1"/>
</dbReference>
<gene>
    <name evidence="8" type="ORF">PTTT1_LOCUS11027</name>
</gene>
<dbReference type="GO" id="GO:0070403">
    <property type="term" value="F:NAD+ binding"/>
    <property type="evidence" value="ECO:0007669"/>
    <property type="project" value="InterPro"/>
</dbReference>
<dbReference type="Gene3D" id="3.30.1600.10">
    <property type="entry name" value="SIR2/SIRT2 'Small Domain"/>
    <property type="match status" value="1"/>
</dbReference>
<dbReference type="GO" id="GO:0046872">
    <property type="term" value="F:metal ion binding"/>
    <property type="evidence" value="ECO:0007669"/>
    <property type="project" value="UniProtKB-KW"/>
</dbReference>
<keyword evidence="4 6" id="KW-0862">Zinc</keyword>
<feature type="binding site" evidence="6">
    <location>
        <position position="153"/>
    </location>
    <ligand>
        <name>Zn(2+)</name>
        <dbReference type="ChEBI" id="CHEBI:29105"/>
    </ligand>
</feature>